<keyword evidence="1" id="KW-0175">Coiled coil</keyword>
<comment type="caution">
    <text evidence="2">The sequence shown here is derived from an EMBL/GenBank/DDBJ whole genome shotgun (WGS) entry which is preliminary data.</text>
</comment>
<reference evidence="2" key="1">
    <citation type="submission" date="2019-05" db="EMBL/GenBank/DDBJ databases">
        <title>Annotation for the trematode Paragonimus heterotremus.</title>
        <authorList>
            <person name="Choi Y.-J."/>
        </authorList>
    </citation>
    <scope>NUCLEOTIDE SEQUENCE</scope>
    <source>
        <strain evidence="2">LC</strain>
    </source>
</reference>
<evidence type="ECO:0000256" key="1">
    <source>
        <dbReference type="SAM" id="Coils"/>
    </source>
</evidence>
<gene>
    <name evidence="2" type="ORF">PHET_04484</name>
</gene>
<dbReference type="EMBL" id="LUCH01002100">
    <property type="protein sequence ID" value="KAF5401988.1"/>
    <property type="molecule type" value="Genomic_DNA"/>
</dbReference>
<dbReference type="OrthoDB" id="10486909at2759"/>
<keyword evidence="3" id="KW-1185">Reference proteome</keyword>
<feature type="coiled-coil region" evidence="1">
    <location>
        <begin position="26"/>
        <end position="53"/>
    </location>
</feature>
<evidence type="ECO:0000313" key="3">
    <source>
        <dbReference type="Proteomes" id="UP000748531"/>
    </source>
</evidence>
<evidence type="ECO:0000313" key="2">
    <source>
        <dbReference type="EMBL" id="KAF5401988.1"/>
    </source>
</evidence>
<sequence>MDAVYDTGVCSVENLQNKLITALRALQLEHKSHEELEQARDAAESRLRNLTLKMAGMKAVDEFDGTFRELMNSTEINQLTLLRTEIVESKFRLAAEQDERKNVEQALKESQRWSEEREKHLLKLEEQKLESETELIHLNEQLKAVEGEKKKADTLLQEALSEIQLYKVDIAKVGQLKTFSPEKTLIQAEPIKKSNFGCQYPVCEDVGTDVQSLVDIGELHTTVVGQMVDAKLISENSPANTYLSKRTFEWDKLVSEYDRLQDSLKNAEKRLSSIQEADRLLFEKLILVVTGKDDDPWLTARMNQLPQSEQQRLHACFSLFHKSQELKRTSLTELQEAPENPEIPKLNQNTLEEFMKLLTSTEERVNQLHFIMESSKRSHEVQVNQLREQLTASEAQVMELKVALETKEQKSVSLFHMVDSTNYFEICTLRSKNVFQTISPSRSSKDLVSQIPFRCSSFGYNFGRLEFTSI</sequence>
<organism evidence="2 3">
    <name type="scientific">Paragonimus heterotremus</name>
    <dbReference type="NCBI Taxonomy" id="100268"/>
    <lineage>
        <taxon>Eukaryota</taxon>
        <taxon>Metazoa</taxon>
        <taxon>Spiralia</taxon>
        <taxon>Lophotrochozoa</taxon>
        <taxon>Platyhelminthes</taxon>
        <taxon>Trematoda</taxon>
        <taxon>Digenea</taxon>
        <taxon>Plagiorchiida</taxon>
        <taxon>Troglotremata</taxon>
        <taxon>Troglotrematidae</taxon>
        <taxon>Paragonimus</taxon>
    </lineage>
</organism>
<dbReference type="Proteomes" id="UP000748531">
    <property type="component" value="Unassembled WGS sequence"/>
</dbReference>
<accession>A0A8J4SMN9</accession>
<feature type="coiled-coil region" evidence="1">
    <location>
        <begin position="96"/>
        <end position="162"/>
    </location>
</feature>
<feature type="coiled-coil region" evidence="1">
    <location>
        <begin position="376"/>
        <end position="410"/>
    </location>
</feature>
<protein>
    <submittedName>
        <fullName evidence="2">Uncharacterized protein</fullName>
    </submittedName>
</protein>
<proteinExistence type="predicted"/>
<dbReference type="AlphaFoldDB" id="A0A8J4SMN9"/>
<name>A0A8J4SMN9_9TREM</name>
<feature type="coiled-coil region" evidence="1">
    <location>
        <begin position="250"/>
        <end position="277"/>
    </location>
</feature>